<reference evidence="2" key="1">
    <citation type="submission" date="2018-01" db="EMBL/GenBank/DDBJ databases">
        <title>An insight into the sialome of Amazonian anophelines.</title>
        <authorList>
            <person name="Ribeiro J.M."/>
            <person name="Scarpassa V."/>
            <person name="Calvo E."/>
        </authorList>
    </citation>
    <scope>NUCLEOTIDE SEQUENCE</scope>
    <source>
        <tissue evidence="2">Salivary glands</tissue>
    </source>
</reference>
<feature type="compositionally biased region" description="Polar residues" evidence="1">
    <location>
        <begin position="205"/>
        <end position="223"/>
    </location>
</feature>
<dbReference type="EMBL" id="GGFK01009991">
    <property type="protein sequence ID" value="MBW43312.1"/>
    <property type="molecule type" value="Transcribed_RNA"/>
</dbReference>
<evidence type="ECO:0000313" key="2">
    <source>
        <dbReference type="EMBL" id="MBW43312.1"/>
    </source>
</evidence>
<dbReference type="AlphaFoldDB" id="A0A2M4ARH6"/>
<accession>A0A2M4ARH6</accession>
<name>A0A2M4ARH6_9DIPT</name>
<evidence type="ECO:0008006" key="3">
    <source>
        <dbReference type="Google" id="ProtNLM"/>
    </source>
</evidence>
<feature type="region of interest" description="Disordered" evidence="1">
    <location>
        <begin position="172"/>
        <end position="319"/>
    </location>
</feature>
<organism evidence="2">
    <name type="scientific">Anopheles triannulatus</name>
    <dbReference type="NCBI Taxonomy" id="58253"/>
    <lineage>
        <taxon>Eukaryota</taxon>
        <taxon>Metazoa</taxon>
        <taxon>Ecdysozoa</taxon>
        <taxon>Arthropoda</taxon>
        <taxon>Hexapoda</taxon>
        <taxon>Insecta</taxon>
        <taxon>Pterygota</taxon>
        <taxon>Neoptera</taxon>
        <taxon>Endopterygota</taxon>
        <taxon>Diptera</taxon>
        <taxon>Nematocera</taxon>
        <taxon>Culicoidea</taxon>
        <taxon>Culicidae</taxon>
        <taxon>Anophelinae</taxon>
        <taxon>Anopheles</taxon>
    </lineage>
</organism>
<feature type="compositionally biased region" description="Polar residues" evidence="1">
    <location>
        <begin position="272"/>
        <end position="284"/>
    </location>
</feature>
<feature type="compositionally biased region" description="Basic and acidic residues" evidence="1">
    <location>
        <begin position="172"/>
        <end position="181"/>
    </location>
</feature>
<protein>
    <recommendedName>
        <fullName evidence="3">Retrotransposon gag domain-containing protein</fullName>
    </recommendedName>
</protein>
<feature type="compositionally biased region" description="Polar residues" evidence="1">
    <location>
        <begin position="253"/>
        <end position="264"/>
    </location>
</feature>
<proteinExistence type="predicted"/>
<sequence length="319" mass="36668">MALIPEFWGTSDELELFIHQVDRAQQRYGLDSEETVDIVLAKLRGRAVAHYHRIKASSWEEMRSLLREEFGTRLSVEAIFHQTETLGQRSGESFRHYKDRARRIVEAVKTYAPENEALQEYACQHIKHHFVTGLHDENLKVLALMHHAYDLSQLMEYLDEVSENTDRVADATRRLRAGEKPSHKRGYRNNAHLQWPQPQPMPEITATSQGPWQDRNQWGPNSQRSHHHLVEQRHSAETQGWHYPAPEAYPPSQGYTSQGTSTWNPAPAPSPQYHQTQAAPSSWPQREGALSRRGAGPNARHDKNNSEPKNGFRGNPHIH</sequence>
<evidence type="ECO:0000256" key="1">
    <source>
        <dbReference type="SAM" id="MobiDB-lite"/>
    </source>
</evidence>